<dbReference type="Pfam" id="PF04675">
    <property type="entry name" value="DNA_ligase_A_N"/>
    <property type="match status" value="1"/>
</dbReference>
<dbReference type="GO" id="GO:0051301">
    <property type="term" value="P:cell division"/>
    <property type="evidence" value="ECO:0007669"/>
    <property type="project" value="UniProtKB-KW"/>
</dbReference>
<gene>
    <name evidence="16" type="ORF">BU26DRAFT_512550</name>
</gene>
<keyword evidence="8 12" id="KW-0233">DNA recombination</keyword>
<evidence type="ECO:0000256" key="14">
    <source>
        <dbReference type="SAM" id="MobiDB-lite"/>
    </source>
</evidence>
<feature type="compositionally biased region" description="Polar residues" evidence="14">
    <location>
        <begin position="18"/>
        <end position="31"/>
    </location>
</feature>
<dbReference type="PROSITE" id="PS00333">
    <property type="entry name" value="DNA_LIGASE_A2"/>
    <property type="match status" value="1"/>
</dbReference>
<dbReference type="InterPro" id="IPR000977">
    <property type="entry name" value="DNA_ligase_ATP-dep"/>
</dbReference>
<feature type="compositionally biased region" description="Acidic residues" evidence="14">
    <location>
        <begin position="174"/>
        <end position="195"/>
    </location>
</feature>
<organism evidence="16 17">
    <name type="scientific">Trematosphaeria pertusa</name>
    <dbReference type="NCBI Taxonomy" id="390896"/>
    <lineage>
        <taxon>Eukaryota</taxon>
        <taxon>Fungi</taxon>
        <taxon>Dikarya</taxon>
        <taxon>Ascomycota</taxon>
        <taxon>Pezizomycotina</taxon>
        <taxon>Dothideomycetes</taxon>
        <taxon>Pleosporomycetidae</taxon>
        <taxon>Pleosporales</taxon>
        <taxon>Massarineae</taxon>
        <taxon>Trematosphaeriaceae</taxon>
        <taxon>Trematosphaeria</taxon>
    </lineage>
</organism>
<protein>
    <recommendedName>
        <fullName evidence="12">DNA ligase</fullName>
        <ecNumber evidence="12">6.5.1.1</ecNumber>
    </recommendedName>
</protein>
<feature type="compositionally biased region" description="Basic and acidic residues" evidence="14">
    <location>
        <begin position="52"/>
        <end position="71"/>
    </location>
</feature>
<dbReference type="GO" id="GO:0005739">
    <property type="term" value="C:mitochondrion"/>
    <property type="evidence" value="ECO:0007669"/>
    <property type="project" value="TreeGrafter"/>
</dbReference>
<evidence type="ECO:0000259" key="15">
    <source>
        <dbReference type="PROSITE" id="PS50160"/>
    </source>
</evidence>
<dbReference type="Gene3D" id="2.40.50.140">
    <property type="entry name" value="Nucleic acid-binding proteins"/>
    <property type="match status" value="1"/>
</dbReference>
<proteinExistence type="inferred from homology"/>
<evidence type="ECO:0000256" key="7">
    <source>
        <dbReference type="ARBA" id="ARBA00022840"/>
    </source>
</evidence>
<dbReference type="CDD" id="cd07900">
    <property type="entry name" value="Adenylation_DNA_ligase_I_Euk"/>
    <property type="match status" value="1"/>
</dbReference>
<evidence type="ECO:0000313" key="17">
    <source>
        <dbReference type="Proteomes" id="UP000800094"/>
    </source>
</evidence>
<dbReference type="GeneID" id="54580734"/>
<dbReference type="Pfam" id="PF04679">
    <property type="entry name" value="DNA_ligase_A_C"/>
    <property type="match status" value="1"/>
</dbReference>
<dbReference type="InterPro" id="IPR050191">
    <property type="entry name" value="ATP-dep_DNA_ligase"/>
</dbReference>
<dbReference type="GO" id="GO:0005524">
    <property type="term" value="F:ATP binding"/>
    <property type="evidence" value="ECO:0007669"/>
    <property type="project" value="UniProtKB-KW"/>
</dbReference>
<dbReference type="InterPro" id="IPR036599">
    <property type="entry name" value="DNA_ligase_N_sf"/>
</dbReference>
<feature type="domain" description="ATP-dependent DNA ligase family profile" evidence="15">
    <location>
        <begin position="610"/>
        <end position="747"/>
    </location>
</feature>
<dbReference type="PROSITE" id="PS00697">
    <property type="entry name" value="DNA_LIGASE_A1"/>
    <property type="match status" value="1"/>
</dbReference>
<keyword evidence="7 12" id="KW-0067">ATP-binding</keyword>
<dbReference type="GO" id="GO:0071897">
    <property type="term" value="P:DNA biosynthetic process"/>
    <property type="evidence" value="ECO:0007669"/>
    <property type="project" value="InterPro"/>
</dbReference>
<feature type="compositionally biased region" description="Basic and acidic residues" evidence="14">
    <location>
        <begin position="213"/>
        <end position="222"/>
    </location>
</feature>
<dbReference type="GO" id="GO:0006281">
    <property type="term" value="P:DNA repair"/>
    <property type="evidence" value="ECO:0007669"/>
    <property type="project" value="UniProtKB-KW"/>
</dbReference>
<keyword evidence="4" id="KW-0235">DNA replication</keyword>
<dbReference type="GO" id="GO:0006310">
    <property type="term" value="P:DNA recombination"/>
    <property type="evidence" value="ECO:0007669"/>
    <property type="project" value="UniProtKB-KW"/>
</dbReference>
<dbReference type="SUPFAM" id="SSF117018">
    <property type="entry name" value="ATP-dependent DNA ligase DNA-binding domain"/>
    <property type="match status" value="1"/>
</dbReference>
<keyword evidence="3" id="KW-0132">Cell division</keyword>
<evidence type="ECO:0000256" key="6">
    <source>
        <dbReference type="ARBA" id="ARBA00022763"/>
    </source>
</evidence>
<dbReference type="GO" id="GO:0003677">
    <property type="term" value="F:DNA binding"/>
    <property type="evidence" value="ECO:0007669"/>
    <property type="project" value="InterPro"/>
</dbReference>
<evidence type="ECO:0000256" key="11">
    <source>
        <dbReference type="ARBA" id="ARBA00034003"/>
    </source>
</evidence>
<keyword evidence="10" id="KW-0131">Cell cycle</keyword>
<evidence type="ECO:0000256" key="4">
    <source>
        <dbReference type="ARBA" id="ARBA00022705"/>
    </source>
</evidence>
<dbReference type="RefSeq" id="XP_033690587.1">
    <property type="nucleotide sequence ID" value="XM_033827404.1"/>
</dbReference>
<dbReference type="PROSITE" id="PS50160">
    <property type="entry name" value="DNA_LIGASE_A3"/>
    <property type="match status" value="1"/>
</dbReference>
<feature type="compositionally biased region" description="Basic and acidic residues" evidence="14">
    <location>
        <begin position="164"/>
        <end position="173"/>
    </location>
</feature>
<evidence type="ECO:0000256" key="1">
    <source>
        <dbReference type="ARBA" id="ARBA00007572"/>
    </source>
</evidence>
<accession>A0A6A6J299</accession>
<dbReference type="CDD" id="cd07969">
    <property type="entry name" value="OBF_DNA_ligase_I"/>
    <property type="match status" value="1"/>
</dbReference>
<dbReference type="GO" id="GO:0005634">
    <property type="term" value="C:nucleus"/>
    <property type="evidence" value="ECO:0007669"/>
    <property type="project" value="TreeGrafter"/>
</dbReference>
<dbReference type="Gene3D" id="3.30.470.30">
    <property type="entry name" value="DNA ligase/mRNA capping enzyme"/>
    <property type="match status" value="1"/>
</dbReference>
<reference evidence="16" key="1">
    <citation type="journal article" date="2020" name="Stud. Mycol.">
        <title>101 Dothideomycetes genomes: a test case for predicting lifestyles and emergence of pathogens.</title>
        <authorList>
            <person name="Haridas S."/>
            <person name="Albert R."/>
            <person name="Binder M."/>
            <person name="Bloem J."/>
            <person name="Labutti K."/>
            <person name="Salamov A."/>
            <person name="Andreopoulos B."/>
            <person name="Baker S."/>
            <person name="Barry K."/>
            <person name="Bills G."/>
            <person name="Bluhm B."/>
            <person name="Cannon C."/>
            <person name="Castanera R."/>
            <person name="Culley D."/>
            <person name="Daum C."/>
            <person name="Ezra D."/>
            <person name="Gonzalez J."/>
            <person name="Henrissat B."/>
            <person name="Kuo A."/>
            <person name="Liang C."/>
            <person name="Lipzen A."/>
            <person name="Lutzoni F."/>
            <person name="Magnuson J."/>
            <person name="Mondo S."/>
            <person name="Nolan M."/>
            <person name="Ohm R."/>
            <person name="Pangilinan J."/>
            <person name="Park H.-J."/>
            <person name="Ramirez L."/>
            <person name="Alfaro M."/>
            <person name="Sun H."/>
            <person name="Tritt A."/>
            <person name="Yoshinaga Y."/>
            <person name="Zwiers L.-H."/>
            <person name="Turgeon B."/>
            <person name="Goodwin S."/>
            <person name="Spatafora J."/>
            <person name="Crous P."/>
            <person name="Grigoriev I."/>
        </authorList>
    </citation>
    <scope>NUCLEOTIDE SEQUENCE</scope>
    <source>
        <strain evidence="16">CBS 122368</strain>
    </source>
</reference>
<comment type="similarity">
    <text evidence="1 13">Belongs to the ATP-dependent DNA ligase family.</text>
</comment>
<dbReference type="Proteomes" id="UP000800094">
    <property type="component" value="Unassembled WGS sequence"/>
</dbReference>
<dbReference type="InterPro" id="IPR012340">
    <property type="entry name" value="NA-bd_OB-fold"/>
</dbReference>
<keyword evidence="2 12" id="KW-0436">Ligase</keyword>
<dbReference type="Pfam" id="PF01068">
    <property type="entry name" value="DNA_ligase_A_M"/>
    <property type="match status" value="2"/>
</dbReference>
<comment type="catalytic activity">
    <reaction evidence="11 12">
        <text>ATP + (deoxyribonucleotide)n-3'-hydroxyl + 5'-phospho-(deoxyribonucleotide)m = (deoxyribonucleotide)n+m + AMP + diphosphate.</text>
        <dbReference type="EC" id="6.5.1.1"/>
    </reaction>
</comment>
<sequence length="883" mass="97715">MAPKQATLGKFFGKPNGTVASKPQQSKLSFATKSKTTKKDEEPEEEPMSSPEELKKENGDTKAGAEVKEEADVNAMELDSSPSEAGKKRQVEEEEQDSDDAPPTKRQRRKPAKPKAESAKKSKAAPKKTEKAALKQKKAPVKTKVEEPEDEEEEVSAPPKVAKGKKEVEKSPIVEEDGESSAKEDEEVLSSDEEPPAAKAKAREKVQTTLKNTTKDPYPDWKPGEPVPYAALCTTFSKIEMTTKRLEILAHCSLFLRQVLRLTPSDLLPTILLMINKLAADYAGIELGIGESLIMKAISESTGRSLQHIKSDQNEIGDLGLVAAKSRSKQPTMFKPKPLTVAGVHKGLMTIATTEGQGAQGRKVDGIKKLMSAADAHTAGKAVDIEKDKGGPSEAKYIVRTLEGKLRLGLAERTVLVALAQAVIFHEMSQEGKVPSTADLAKAESVLKSVYSELPSYEVIIPAMLEHGILNLRENCQLQPGVPLKPMLAKPTKSITEVLDRFDNKDFTCEYKYDGERAQIHFVAHDALESLATAAPLAGKSDKGVANIFSRNSEDLSKKYPDILAKLPTWVKEGTKSFVLDCETVAWDMVEKKVLPFQQLMTRKRKDVKVEDVKVKVCVFAFDILYLNGEALVNKPFRERREALTNTFVPVEGEFAFAKYGNINELEEIQTLLEESVKASCEGLMVKMLDGPESSYEPSKRSQNWLKVKKDYLSGVGDSLDLVVLGAYYGKGKRTSWYGAFLLACYNPNTQNYETVCNIGTGFSEAILETFHKQLSEIVIDRPKPFYTHSAGNKDQPDVWFEPRYVWEVKTADLTLSPRYKAAADEVGGGGKGISLRFPRFIKERDDKKPDQASTSRMIAEMYQRQESVAKNKGPSVDDDFEY</sequence>
<dbReference type="FunFam" id="3.30.470.30:FF:000016">
    <property type="entry name" value="DNA ligase"/>
    <property type="match status" value="1"/>
</dbReference>
<dbReference type="InterPro" id="IPR012308">
    <property type="entry name" value="DNA_ligase_ATP-dep_N"/>
</dbReference>
<dbReference type="AlphaFoldDB" id="A0A6A6J299"/>
<dbReference type="SUPFAM" id="SSF50249">
    <property type="entry name" value="Nucleic acid-binding proteins"/>
    <property type="match status" value="1"/>
</dbReference>
<dbReference type="InterPro" id="IPR016059">
    <property type="entry name" value="DNA_ligase_ATP-dep_CS"/>
</dbReference>
<dbReference type="GO" id="GO:1903461">
    <property type="term" value="P:Okazaki fragment processing involved in mitotic DNA replication"/>
    <property type="evidence" value="ECO:0007669"/>
    <property type="project" value="TreeGrafter"/>
</dbReference>
<evidence type="ECO:0000256" key="2">
    <source>
        <dbReference type="ARBA" id="ARBA00022598"/>
    </source>
</evidence>
<evidence type="ECO:0000256" key="9">
    <source>
        <dbReference type="ARBA" id="ARBA00023204"/>
    </source>
</evidence>
<dbReference type="EMBL" id="ML987189">
    <property type="protein sequence ID" value="KAF2255583.1"/>
    <property type="molecule type" value="Genomic_DNA"/>
</dbReference>
<keyword evidence="9 12" id="KW-0234">DNA repair</keyword>
<feature type="region of interest" description="Disordered" evidence="14">
    <location>
        <begin position="842"/>
        <end position="883"/>
    </location>
</feature>
<evidence type="ECO:0000256" key="3">
    <source>
        <dbReference type="ARBA" id="ARBA00022618"/>
    </source>
</evidence>
<keyword evidence="5 12" id="KW-0547">Nucleotide-binding</keyword>
<keyword evidence="6 12" id="KW-0227">DNA damage</keyword>
<dbReference type="GO" id="GO:0003910">
    <property type="term" value="F:DNA ligase (ATP) activity"/>
    <property type="evidence" value="ECO:0007669"/>
    <property type="project" value="UniProtKB-EC"/>
</dbReference>
<feature type="region of interest" description="Disordered" evidence="14">
    <location>
        <begin position="1"/>
        <end position="222"/>
    </location>
</feature>
<evidence type="ECO:0000256" key="10">
    <source>
        <dbReference type="ARBA" id="ARBA00023306"/>
    </source>
</evidence>
<name>A0A6A6J299_9PLEO</name>
<dbReference type="InterPro" id="IPR012310">
    <property type="entry name" value="DNA_ligase_ATP-dep_cent"/>
</dbReference>
<feature type="compositionally biased region" description="Basic and acidic residues" evidence="14">
    <location>
        <begin position="842"/>
        <end position="851"/>
    </location>
</feature>
<dbReference type="PANTHER" id="PTHR45674">
    <property type="entry name" value="DNA LIGASE 1/3 FAMILY MEMBER"/>
    <property type="match status" value="1"/>
</dbReference>
<keyword evidence="17" id="KW-1185">Reference proteome</keyword>
<dbReference type="InterPro" id="IPR012309">
    <property type="entry name" value="DNA_ligase_ATP-dep_C"/>
</dbReference>
<evidence type="ECO:0000256" key="13">
    <source>
        <dbReference type="RuleBase" id="RU004196"/>
    </source>
</evidence>
<dbReference type="EC" id="6.5.1.1" evidence="12"/>
<dbReference type="FunFam" id="1.10.3260.10:FF:000004">
    <property type="entry name" value="DNA ligase"/>
    <property type="match status" value="1"/>
</dbReference>
<dbReference type="SUPFAM" id="SSF56091">
    <property type="entry name" value="DNA ligase/mRNA capping enzyme, catalytic domain"/>
    <property type="match status" value="1"/>
</dbReference>
<dbReference type="PANTHER" id="PTHR45674:SF4">
    <property type="entry name" value="DNA LIGASE 1"/>
    <property type="match status" value="1"/>
</dbReference>
<dbReference type="Gene3D" id="1.10.3260.10">
    <property type="entry name" value="DNA ligase, ATP-dependent, N-terminal domain"/>
    <property type="match status" value="1"/>
</dbReference>
<evidence type="ECO:0000256" key="8">
    <source>
        <dbReference type="ARBA" id="ARBA00023172"/>
    </source>
</evidence>
<dbReference type="NCBIfam" id="TIGR00574">
    <property type="entry name" value="dnl1"/>
    <property type="match status" value="1"/>
</dbReference>
<evidence type="ECO:0000256" key="12">
    <source>
        <dbReference type="RuleBase" id="RU000617"/>
    </source>
</evidence>
<dbReference type="OrthoDB" id="206088at2759"/>
<dbReference type="FunFam" id="2.40.50.140:FF:000062">
    <property type="entry name" value="DNA ligase"/>
    <property type="match status" value="1"/>
</dbReference>
<evidence type="ECO:0000313" key="16">
    <source>
        <dbReference type="EMBL" id="KAF2255583.1"/>
    </source>
</evidence>
<evidence type="ECO:0000256" key="5">
    <source>
        <dbReference type="ARBA" id="ARBA00022741"/>
    </source>
</evidence>